<dbReference type="Pfam" id="PF14031">
    <property type="entry name" value="D-ser_dehydrat"/>
    <property type="match status" value="1"/>
</dbReference>
<keyword evidence="5" id="KW-1185">Reference proteome</keyword>
<evidence type="ECO:0000256" key="2">
    <source>
        <dbReference type="ARBA" id="ARBA00023239"/>
    </source>
</evidence>
<dbReference type="InterPro" id="IPR042208">
    <property type="entry name" value="D-ser_dehydrat-like_sf"/>
</dbReference>
<keyword evidence="2" id="KW-0456">Lyase</keyword>
<dbReference type="Proteomes" id="UP000652567">
    <property type="component" value="Unassembled WGS sequence"/>
</dbReference>
<gene>
    <name evidence="4" type="ORF">C4F51_07285</name>
</gene>
<dbReference type="Gene3D" id="2.40.37.20">
    <property type="entry name" value="D-serine dehydratase-like domain"/>
    <property type="match status" value="1"/>
</dbReference>
<comment type="similarity">
    <text evidence="1">Belongs to the DSD1 family.</text>
</comment>
<dbReference type="Gene3D" id="3.20.20.10">
    <property type="entry name" value="Alanine racemase"/>
    <property type="match status" value="1"/>
</dbReference>
<feature type="domain" description="D-serine dehydratase-like" evidence="3">
    <location>
        <begin position="326"/>
        <end position="425"/>
    </location>
</feature>
<evidence type="ECO:0000313" key="4">
    <source>
        <dbReference type="EMBL" id="MBE8716994.1"/>
    </source>
</evidence>
<evidence type="ECO:0000313" key="5">
    <source>
        <dbReference type="Proteomes" id="UP000652567"/>
    </source>
</evidence>
<accession>A0A928V5K4</accession>
<dbReference type="PANTHER" id="PTHR28004:SF8">
    <property type="entry name" value="D-SERINE DEAMINASE"/>
    <property type="match status" value="1"/>
</dbReference>
<dbReference type="InterPro" id="IPR001608">
    <property type="entry name" value="Ala_racemase_N"/>
</dbReference>
<dbReference type="InterPro" id="IPR051466">
    <property type="entry name" value="D-amino_acid_metab_enzyme"/>
</dbReference>
<dbReference type="CDD" id="cd06818">
    <property type="entry name" value="PLPDE_III_cryptic_DSD"/>
    <property type="match status" value="1"/>
</dbReference>
<comment type="caution">
    <text evidence="4">The sequence shown here is derived from an EMBL/GenBank/DDBJ whole genome shotgun (WGS) entry which is preliminary data.</text>
</comment>
<evidence type="ECO:0000259" key="3">
    <source>
        <dbReference type="SMART" id="SM01119"/>
    </source>
</evidence>
<evidence type="ECO:0000256" key="1">
    <source>
        <dbReference type="ARBA" id="ARBA00005323"/>
    </source>
</evidence>
<protein>
    <submittedName>
        <fullName evidence="4">Amino acid deaminase</fullName>
    </submittedName>
</protein>
<dbReference type="InterPro" id="IPR029066">
    <property type="entry name" value="PLP-binding_barrel"/>
</dbReference>
<organism evidence="4 5">
    <name type="scientific">Cellvibrio polysaccharolyticus</name>
    <dbReference type="NCBI Taxonomy" id="2082724"/>
    <lineage>
        <taxon>Bacteria</taxon>
        <taxon>Pseudomonadati</taxon>
        <taxon>Pseudomonadota</taxon>
        <taxon>Gammaproteobacteria</taxon>
        <taxon>Cellvibrionales</taxon>
        <taxon>Cellvibrionaceae</taxon>
        <taxon>Cellvibrio</taxon>
    </lineage>
</organism>
<dbReference type="InterPro" id="IPR026956">
    <property type="entry name" value="D-ser_dehydrat-like_dom"/>
</dbReference>
<dbReference type="SMART" id="SM01119">
    <property type="entry name" value="D-ser_dehydrat"/>
    <property type="match status" value="1"/>
</dbReference>
<dbReference type="GO" id="GO:0016829">
    <property type="term" value="F:lyase activity"/>
    <property type="evidence" value="ECO:0007669"/>
    <property type="project" value="UniProtKB-KW"/>
</dbReference>
<dbReference type="SUPFAM" id="SSF51419">
    <property type="entry name" value="PLP-binding barrel"/>
    <property type="match status" value="1"/>
</dbReference>
<dbReference type="AlphaFoldDB" id="A0A928V5K4"/>
<proteinExistence type="inferred from homology"/>
<name>A0A928V5K4_9GAMM</name>
<sequence>MAGKFPGRFASVQVPRPRRLSELCISRDVAMQNRKDVVKGMGEAMLKGPANLLREDISLPAVVLYQSRLQNNLHWMRDFAAHYQVALAPHGKTTMAPALFARQLQAGAWGITLATAVQCVHAWQHGVRRILMANQLVGRQNMLIISRLLTNPDTDFYCLLDCEENLQQLEQFFTAQQQQIKVLIEVGIAGGRCGLRTREAVIALAEKVQQCHAVKLAGIETYEGVIHGEDAVAQVNAHLLRVKDMCQTLITRGLFHTDSVILSGAGSAWYDLVAERFAEDLPASILPVIRPGCYLVHDHGLCDCGQQKIMARSSVARAMGYDLQSAMEIWAYVQSIPEPGVAVIGMGKRDVAFDAGLPLPLLHYRPGEEAPLAIQEEWQVASMMDQHAKLVFPAGSDLRVGDMIAFGTSHPCLTFDKWRRMNVISDRYDVVEEIETFFQ</sequence>
<dbReference type="Pfam" id="PF01168">
    <property type="entry name" value="Ala_racemase_N"/>
    <property type="match status" value="1"/>
</dbReference>
<dbReference type="PANTHER" id="PTHR28004">
    <property type="entry name" value="ZGC:162816-RELATED"/>
    <property type="match status" value="1"/>
</dbReference>
<dbReference type="EMBL" id="PRDL01000001">
    <property type="protein sequence ID" value="MBE8716994.1"/>
    <property type="molecule type" value="Genomic_DNA"/>
</dbReference>
<reference evidence="4" key="1">
    <citation type="submission" date="2018-07" db="EMBL/GenBank/DDBJ databases">
        <title>Genome assembly of strain Ka43.</title>
        <authorList>
            <person name="Kukolya J."/>
            <person name="Nagy I."/>
            <person name="Horvath B."/>
            <person name="Toth A."/>
        </authorList>
    </citation>
    <scope>NUCLEOTIDE SEQUENCE</scope>
    <source>
        <strain evidence="4">KB43</strain>
    </source>
</reference>